<sequence length="161" mass="18178">MQEIDDVSEIRGNSEIEGQTSATDQEIPTVSNNSRYTKRKRGAGRGNWTEQSLKAAISSVKNGEMTICSASKSYGVPRKTLERRYKCENDKKGPMGQFSMLGQQMNKDFVTHITTMQRRLKISHRFSKKIEKASYDWMQMFLKRNADISLGGSKGVSVARS</sequence>
<feature type="region of interest" description="Disordered" evidence="3">
    <location>
        <begin position="1"/>
        <end position="47"/>
    </location>
</feature>
<dbReference type="OrthoDB" id="6778796at2759"/>
<dbReference type="GO" id="GO:0005634">
    <property type="term" value="C:nucleus"/>
    <property type="evidence" value="ECO:0007669"/>
    <property type="project" value="UniProtKB-SubCell"/>
</dbReference>
<name>A0A9P0M5C3_ACAOB</name>
<dbReference type="Gene3D" id="1.10.10.60">
    <property type="entry name" value="Homeodomain-like"/>
    <property type="match status" value="1"/>
</dbReference>
<evidence type="ECO:0000256" key="1">
    <source>
        <dbReference type="ARBA" id="ARBA00004123"/>
    </source>
</evidence>
<feature type="DNA-binding region" description="H-T-H motif" evidence="2">
    <location>
        <begin position="67"/>
        <end position="87"/>
    </location>
</feature>
<dbReference type="Proteomes" id="UP001152888">
    <property type="component" value="Unassembled WGS sequence"/>
</dbReference>
<reference evidence="5" key="1">
    <citation type="submission" date="2022-03" db="EMBL/GenBank/DDBJ databases">
        <authorList>
            <person name="Sayadi A."/>
        </authorList>
    </citation>
    <scope>NUCLEOTIDE SEQUENCE</scope>
</reference>
<dbReference type="EMBL" id="CAKOFQ010007706">
    <property type="protein sequence ID" value="CAH2006754.1"/>
    <property type="molecule type" value="Genomic_DNA"/>
</dbReference>
<keyword evidence="6" id="KW-1185">Reference proteome</keyword>
<dbReference type="InterPro" id="IPR009057">
    <property type="entry name" value="Homeodomain-like_sf"/>
</dbReference>
<keyword evidence="2" id="KW-0539">Nucleus</keyword>
<feature type="compositionally biased region" description="Polar residues" evidence="3">
    <location>
        <begin position="16"/>
        <end position="35"/>
    </location>
</feature>
<dbReference type="GO" id="GO:0003677">
    <property type="term" value="F:DNA binding"/>
    <property type="evidence" value="ECO:0007669"/>
    <property type="project" value="UniProtKB-UniRule"/>
</dbReference>
<dbReference type="InterPro" id="IPR007889">
    <property type="entry name" value="HTH_Psq"/>
</dbReference>
<evidence type="ECO:0000313" key="5">
    <source>
        <dbReference type="EMBL" id="CAH2006754.1"/>
    </source>
</evidence>
<dbReference type="Pfam" id="PF05225">
    <property type="entry name" value="HTH_psq"/>
    <property type="match status" value="1"/>
</dbReference>
<gene>
    <name evidence="5" type="ORF">ACAOBT_LOCUS29276</name>
</gene>
<evidence type="ECO:0000256" key="2">
    <source>
        <dbReference type="PROSITE-ProRule" id="PRU00320"/>
    </source>
</evidence>
<feature type="domain" description="HTH psq-type" evidence="4">
    <location>
        <begin position="39"/>
        <end position="91"/>
    </location>
</feature>
<accession>A0A9P0M5C3</accession>
<proteinExistence type="predicted"/>
<dbReference type="SUPFAM" id="SSF46689">
    <property type="entry name" value="Homeodomain-like"/>
    <property type="match status" value="1"/>
</dbReference>
<evidence type="ECO:0000259" key="4">
    <source>
        <dbReference type="PROSITE" id="PS50960"/>
    </source>
</evidence>
<dbReference type="AlphaFoldDB" id="A0A9P0M5C3"/>
<keyword evidence="2" id="KW-0238">DNA-binding</keyword>
<comment type="caution">
    <text evidence="5">The sequence shown here is derived from an EMBL/GenBank/DDBJ whole genome shotgun (WGS) entry which is preliminary data.</text>
</comment>
<evidence type="ECO:0000256" key="3">
    <source>
        <dbReference type="SAM" id="MobiDB-lite"/>
    </source>
</evidence>
<comment type="subcellular location">
    <subcellularLocation>
        <location evidence="1 2">Nucleus</location>
    </subcellularLocation>
</comment>
<organism evidence="5 6">
    <name type="scientific">Acanthoscelides obtectus</name>
    <name type="common">Bean weevil</name>
    <name type="synonym">Bruchus obtectus</name>
    <dbReference type="NCBI Taxonomy" id="200917"/>
    <lineage>
        <taxon>Eukaryota</taxon>
        <taxon>Metazoa</taxon>
        <taxon>Ecdysozoa</taxon>
        <taxon>Arthropoda</taxon>
        <taxon>Hexapoda</taxon>
        <taxon>Insecta</taxon>
        <taxon>Pterygota</taxon>
        <taxon>Neoptera</taxon>
        <taxon>Endopterygota</taxon>
        <taxon>Coleoptera</taxon>
        <taxon>Polyphaga</taxon>
        <taxon>Cucujiformia</taxon>
        <taxon>Chrysomeloidea</taxon>
        <taxon>Chrysomelidae</taxon>
        <taxon>Bruchinae</taxon>
        <taxon>Bruchini</taxon>
        <taxon>Acanthoscelides</taxon>
    </lineage>
</organism>
<dbReference type="PROSITE" id="PS50960">
    <property type="entry name" value="HTH_PSQ"/>
    <property type="match status" value="1"/>
</dbReference>
<evidence type="ECO:0000313" key="6">
    <source>
        <dbReference type="Proteomes" id="UP001152888"/>
    </source>
</evidence>
<protein>
    <recommendedName>
        <fullName evidence="4">HTH psq-type domain-containing protein</fullName>
    </recommendedName>
</protein>